<keyword evidence="2" id="KW-1185">Reference proteome</keyword>
<gene>
    <name evidence="1" type="ORF">N3K66_007075</name>
</gene>
<organism evidence="1 2">
    <name type="scientific">Trichothecium roseum</name>
    <dbReference type="NCBI Taxonomy" id="47278"/>
    <lineage>
        <taxon>Eukaryota</taxon>
        <taxon>Fungi</taxon>
        <taxon>Dikarya</taxon>
        <taxon>Ascomycota</taxon>
        <taxon>Pezizomycotina</taxon>
        <taxon>Sordariomycetes</taxon>
        <taxon>Hypocreomycetidae</taxon>
        <taxon>Hypocreales</taxon>
        <taxon>Hypocreales incertae sedis</taxon>
        <taxon>Trichothecium</taxon>
    </lineage>
</organism>
<evidence type="ECO:0000313" key="1">
    <source>
        <dbReference type="EMBL" id="KAI9898715.1"/>
    </source>
</evidence>
<protein>
    <submittedName>
        <fullName evidence="1">Uncharacterized protein</fullName>
    </submittedName>
</protein>
<dbReference type="EMBL" id="CM047945">
    <property type="protein sequence ID" value="KAI9898715.1"/>
    <property type="molecule type" value="Genomic_DNA"/>
</dbReference>
<name>A0ACC0UX34_9HYPO</name>
<dbReference type="Proteomes" id="UP001163324">
    <property type="component" value="Chromosome 6"/>
</dbReference>
<proteinExistence type="predicted"/>
<evidence type="ECO:0000313" key="2">
    <source>
        <dbReference type="Proteomes" id="UP001163324"/>
    </source>
</evidence>
<sequence>MCFTNNHVEEWASKFSSQTLPFKLATVAAVFMLGKSALWHFYSDPLKAFPGPFLARYTNLWRLVDYYQTTQARSHRRLHDELGPAVRIGPDMVILNDPALLKTVYSTRGEFVKSDFYEVGDTIHDGYRVESVFTTRSNHFHARYMKPYQKYFKMDIILSKEHLLDDMVKTLCQQLERRFVDGGNSGKTADLAEWIEYAAWDLDWQMTFSEDFGFLKTGTDVQGMIHTGETIMRYLGCVGQMPFLDRLLGKNKYCPIRFATFEHAAAYSFGKLAERSSAAEKQVHGDFLDNFLEEKEQHPDIVTNNEIVGYLMMNVLAGGDTTAIVQKAIAWYVLSHPNVHKALVAELDAAHLSFPPRYEETRYLPYLDAVIREGQRMHPVITGILERIVPGPGLALPDGRVVPAGTKVGINPWVSSRDRATYGDDADDFRPERWLRETGETEAEYAMRLRRMKDADFTFGGGRRACVGRNMAAVELHKVTATLFSRYNIKLDRTRKQWSEKWWWFSFVDHIQAKMSLREGAALT</sequence>
<comment type="caution">
    <text evidence="1">The sequence shown here is derived from an EMBL/GenBank/DDBJ whole genome shotgun (WGS) entry which is preliminary data.</text>
</comment>
<accession>A0ACC0UX34</accession>
<reference evidence="1" key="1">
    <citation type="submission" date="2022-10" db="EMBL/GenBank/DDBJ databases">
        <title>Complete Genome of Trichothecium roseum strain YXFP-22015, a Plant Pathogen Isolated from Citrus.</title>
        <authorList>
            <person name="Wang Y."/>
            <person name="Zhu L."/>
        </authorList>
    </citation>
    <scope>NUCLEOTIDE SEQUENCE</scope>
    <source>
        <strain evidence="1">YXFP-22015</strain>
    </source>
</reference>